<dbReference type="SUPFAM" id="SSF53335">
    <property type="entry name" value="S-adenosyl-L-methionine-dependent methyltransferases"/>
    <property type="match status" value="2"/>
</dbReference>
<name>A0A1G9DZQ1_9PROT</name>
<evidence type="ECO:0000313" key="1">
    <source>
        <dbReference type="EMBL" id="SDK69344.1"/>
    </source>
</evidence>
<protein>
    <recommendedName>
        <fullName evidence="3">DNA methylase</fullName>
    </recommendedName>
</protein>
<dbReference type="Proteomes" id="UP000198629">
    <property type="component" value="Unassembled WGS sequence"/>
</dbReference>
<dbReference type="AlphaFoldDB" id="A0A1G9DZQ1"/>
<dbReference type="EMBL" id="FNFX01000004">
    <property type="protein sequence ID" value="SDK69344.1"/>
    <property type="molecule type" value="Genomic_DNA"/>
</dbReference>
<dbReference type="OrthoDB" id="9816288at2"/>
<organism evidence="1 2">
    <name type="scientific">Methylophilus rhizosphaerae</name>
    <dbReference type="NCBI Taxonomy" id="492660"/>
    <lineage>
        <taxon>Bacteria</taxon>
        <taxon>Pseudomonadati</taxon>
        <taxon>Pseudomonadota</taxon>
        <taxon>Betaproteobacteria</taxon>
        <taxon>Nitrosomonadales</taxon>
        <taxon>Methylophilaceae</taxon>
        <taxon>Methylophilus</taxon>
    </lineage>
</organism>
<dbReference type="STRING" id="492660.SAMN05192566_2081"/>
<dbReference type="Gene3D" id="3.40.50.150">
    <property type="entry name" value="Vaccinia Virus protein VP39"/>
    <property type="match status" value="2"/>
</dbReference>
<sequence length="448" mass="51108">MRNHPEEYLTVLKKHFSKVPSMVCPESKLSSTLASIEQEDDSLRTTNQNGKFTAFQRWFTFKEAFAPSFVIGAIERLGYWPTHIIDPFGGMGTTAITAQLLDINVTTIEINPFSADLISAKATPIPLEALNQISTDFYERLAKTPENLNLLAHLPPTFVEGAQKDRWIFSENVAKRISQYLGVITDYKDPDIKRLLKVILGSTLIPSSNVYINGKGRRYRRNWKENQPTTQVLDDLFKKQLEIVLEDNRIFQHRPNGIVSVHNDDSRVVLSGLNETTDLIVFSPPYPNSFDYTDIYNVELWVLGYLKNASDNSTLRKQTLRSHVQAKRPFDQPKNTSEILNKTYSDLKTVRVDLWNKNIPEMVTAYFKDLEDILLHSYRLLKPKGKVIMVVGDSKYSNVLIDVAGILIEIARALGYKEVSKQEVRKMRTSAQQGGTHQLGEWIIELTK</sequence>
<evidence type="ECO:0008006" key="3">
    <source>
        <dbReference type="Google" id="ProtNLM"/>
    </source>
</evidence>
<dbReference type="RefSeq" id="WP_091472085.1">
    <property type="nucleotide sequence ID" value="NZ_FNFX01000004.1"/>
</dbReference>
<evidence type="ECO:0000313" key="2">
    <source>
        <dbReference type="Proteomes" id="UP000198629"/>
    </source>
</evidence>
<keyword evidence="2" id="KW-1185">Reference proteome</keyword>
<reference evidence="2" key="1">
    <citation type="submission" date="2016-10" db="EMBL/GenBank/DDBJ databases">
        <authorList>
            <person name="Varghese N."/>
            <person name="Submissions S."/>
        </authorList>
    </citation>
    <scope>NUCLEOTIDE SEQUENCE [LARGE SCALE GENOMIC DNA]</scope>
    <source>
        <strain evidence="2">CBMB127</strain>
    </source>
</reference>
<dbReference type="InterPro" id="IPR029063">
    <property type="entry name" value="SAM-dependent_MTases_sf"/>
</dbReference>
<gene>
    <name evidence="1" type="ORF">SAMN05192566_2081</name>
</gene>
<proteinExistence type="predicted"/>
<accession>A0A1G9DZQ1</accession>